<evidence type="ECO:0000313" key="6">
    <source>
        <dbReference type="Proteomes" id="UP001300496"/>
    </source>
</evidence>
<sequence length="230" mass="23293">MNTTTPARRRARLFAGVLAGAALVVAAPLAASAHVHVTPEDSAAGASTRLAFSFSHGCEDSPTTALVFDLPEGIDGATPVLDGAWTITRVAGDDGIPTQLTYTAVTPVENGIAASVEMDVIFASSVSDSDVAFPILQECVTGETDWAEVVTDGQTADDLEAPAPVVAVGEVAATDGHGHAEAEADTDEHAEATDHAEAAPAADPTALWLSGGALVVALAALGVALFRRRA</sequence>
<evidence type="ECO:0000256" key="1">
    <source>
        <dbReference type="SAM" id="MobiDB-lite"/>
    </source>
</evidence>
<dbReference type="PROSITE" id="PS51318">
    <property type="entry name" value="TAT"/>
    <property type="match status" value="1"/>
</dbReference>
<comment type="caution">
    <text evidence="5">The sequence shown here is derived from an EMBL/GenBank/DDBJ whole genome shotgun (WGS) entry which is preliminary data.</text>
</comment>
<evidence type="ECO:0000313" key="5">
    <source>
        <dbReference type="EMBL" id="MCT9002015.1"/>
    </source>
</evidence>
<name>A0ABT2PBR6_9MICO</name>
<dbReference type="RefSeq" id="WP_261606559.1">
    <property type="nucleotide sequence ID" value="NZ_JAODOR010000008.1"/>
</dbReference>
<feature type="chain" id="PRO_5046349806" evidence="3">
    <location>
        <begin position="27"/>
        <end position="230"/>
    </location>
</feature>
<dbReference type="InterPro" id="IPR038507">
    <property type="entry name" value="YcnI-like_sf"/>
</dbReference>
<feature type="signal peptide" evidence="3">
    <location>
        <begin position="1"/>
        <end position="26"/>
    </location>
</feature>
<feature type="compositionally biased region" description="Basic and acidic residues" evidence="1">
    <location>
        <begin position="176"/>
        <end position="197"/>
    </location>
</feature>
<reference evidence="5 6" key="1">
    <citation type="journal article" date="2024" name="Int. J. Syst. Evol. Microbiol.">
        <title>Microbacterium memoriense sp. nov., a member of the Actinomycetota from marine beach sediment of the north coast of Portugal.</title>
        <authorList>
            <person name="Santos J.D.N.D."/>
            <person name="Klimek D."/>
            <person name="Calusinska M."/>
            <person name="Lobo-da-Cunha A."/>
            <person name="Catita J."/>
            <person name="Goncalves H."/>
            <person name="Gonzalez I."/>
            <person name="Lage O.M."/>
        </authorList>
    </citation>
    <scope>NUCLEOTIDE SEQUENCE [LARGE SCALE GENOMIC DNA]</scope>
    <source>
        <strain evidence="5 6">PMIC_1C1B</strain>
    </source>
</reference>
<proteinExistence type="predicted"/>
<keyword evidence="3" id="KW-0732">Signal</keyword>
<organism evidence="5 6">
    <name type="scientific">Microbacterium memoriense</name>
    <dbReference type="NCBI Taxonomy" id="2978350"/>
    <lineage>
        <taxon>Bacteria</taxon>
        <taxon>Bacillati</taxon>
        <taxon>Actinomycetota</taxon>
        <taxon>Actinomycetes</taxon>
        <taxon>Micrococcales</taxon>
        <taxon>Microbacteriaceae</taxon>
        <taxon>Microbacterium</taxon>
    </lineage>
</organism>
<dbReference type="EMBL" id="JAODOR010000008">
    <property type="protein sequence ID" value="MCT9002015.1"/>
    <property type="molecule type" value="Genomic_DNA"/>
</dbReference>
<dbReference type="Pfam" id="PF07987">
    <property type="entry name" value="DUF1775"/>
    <property type="match status" value="1"/>
</dbReference>
<feature type="domain" description="YncI copper-binding" evidence="4">
    <location>
        <begin position="34"/>
        <end position="168"/>
    </location>
</feature>
<dbReference type="Gene3D" id="2.60.40.2230">
    <property type="entry name" value="Uncharacterised protein YcnI-like PF07987, DUF1775"/>
    <property type="match status" value="1"/>
</dbReference>
<gene>
    <name evidence="5" type="ORF">N4R40_06510</name>
</gene>
<dbReference type="InterPro" id="IPR006311">
    <property type="entry name" value="TAT_signal"/>
</dbReference>
<feature type="region of interest" description="Disordered" evidence="1">
    <location>
        <begin position="176"/>
        <end position="199"/>
    </location>
</feature>
<keyword evidence="2" id="KW-0472">Membrane</keyword>
<keyword evidence="2" id="KW-0812">Transmembrane</keyword>
<protein>
    <submittedName>
        <fullName evidence="5">DUF1775 domain-containing protein</fullName>
    </submittedName>
</protein>
<evidence type="ECO:0000259" key="4">
    <source>
        <dbReference type="Pfam" id="PF07987"/>
    </source>
</evidence>
<dbReference type="Proteomes" id="UP001300496">
    <property type="component" value="Unassembled WGS sequence"/>
</dbReference>
<keyword evidence="2" id="KW-1133">Transmembrane helix</keyword>
<evidence type="ECO:0000256" key="3">
    <source>
        <dbReference type="SAM" id="SignalP"/>
    </source>
</evidence>
<feature type="transmembrane region" description="Helical" evidence="2">
    <location>
        <begin position="206"/>
        <end position="226"/>
    </location>
</feature>
<evidence type="ECO:0000256" key="2">
    <source>
        <dbReference type="SAM" id="Phobius"/>
    </source>
</evidence>
<accession>A0ABT2PBR6</accession>
<keyword evidence="6" id="KW-1185">Reference proteome</keyword>
<dbReference type="InterPro" id="IPR012533">
    <property type="entry name" value="YcnI-copper_dom"/>
</dbReference>